<dbReference type="RefSeq" id="WP_020195899.1">
    <property type="nucleotide sequence ID" value="NZ_BAOH01000033.1"/>
</dbReference>
<name>A0A0C1VQL0_9VIBR</name>
<proteinExistence type="predicted"/>
<dbReference type="AlphaFoldDB" id="A0A0C1VQL0"/>
<keyword evidence="1" id="KW-1133">Transmembrane helix</keyword>
<organism evidence="2 3">
    <name type="scientific">Vibrio owensii CAIM 1854 = LMG 25443</name>
    <dbReference type="NCBI Taxonomy" id="1229493"/>
    <lineage>
        <taxon>Bacteria</taxon>
        <taxon>Pseudomonadati</taxon>
        <taxon>Pseudomonadota</taxon>
        <taxon>Gammaproteobacteria</taxon>
        <taxon>Vibrionales</taxon>
        <taxon>Vibrionaceae</taxon>
        <taxon>Vibrio</taxon>
    </lineage>
</organism>
<keyword evidence="1" id="KW-0812">Transmembrane</keyword>
<reference evidence="2 3" key="1">
    <citation type="submission" date="2014-07" db="EMBL/GenBank/DDBJ databases">
        <title>Unique and conserved regions in Vibrio harveyi and related species in comparison with the shrimp pathogen Vibrio harveyi CAIM 1792.</title>
        <authorList>
            <person name="Espinoza-Valles I."/>
            <person name="Vora G."/>
            <person name="Leekitcharoenphon P."/>
            <person name="Ussery D."/>
            <person name="Hoj L."/>
            <person name="Gomez-Gil B."/>
        </authorList>
    </citation>
    <scope>NUCLEOTIDE SEQUENCE [LARGE SCALE GENOMIC DNA]</scope>
    <source>
        <strain evidence="3">CAIM 1854 / LMG 25443</strain>
    </source>
</reference>
<feature type="transmembrane region" description="Helical" evidence="1">
    <location>
        <begin position="12"/>
        <end position="34"/>
    </location>
</feature>
<sequence>MFRRNVQQGSVLIVVLFVIIVMGYLAASLMRVSWSNQSTLTREFLGTKAWFIAQSANEWALTQLYPLNTDGSVIADVCSKIENGKTSPPTQITQGSGCLINTMTCSNIGTFNAGTSEAESLFRVQATAICGSGVVQVQRQQEIWVTE</sequence>
<gene>
    <name evidence="2" type="ORF">H735_15335</name>
</gene>
<dbReference type="Proteomes" id="UP000031586">
    <property type="component" value="Unassembled WGS sequence"/>
</dbReference>
<protein>
    <submittedName>
        <fullName evidence="2">MSHA biogenesis protein MshP</fullName>
    </submittedName>
</protein>
<evidence type="ECO:0000313" key="3">
    <source>
        <dbReference type="Proteomes" id="UP000031586"/>
    </source>
</evidence>
<dbReference type="PATRIC" id="fig|1229493.5.peg.2214"/>
<evidence type="ECO:0000256" key="1">
    <source>
        <dbReference type="SAM" id="Phobius"/>
    </source>
</evidence>
<keyword evidence="1" id="KW-0472">Membrane</keyword>
<evidence type="ECO:0000313" key="2">
    <source>
        <dbReference type="EMBL" id="KIF52183.1"/>
    </source>
</evidence>
<accession>A0A0C1VQL0</accession>
<dbReference type="EMBL" id="JPRD01000024">
    <property type="protein sequence ID" value="KIF52183.1"/>
    <property type="molecule type" value="Genomic_DNA"/>
</dbReference>
<comment type="caution">
    <text evidence="2">The sequence shown here is derived from an EMBL/GenBank/DDBJ whole genome shotgun (WGS) entry which is preliminary data.</text>
</comment>